<feature type="compositionally biased region" description="Low complexity" evidence="11">
    <location>
        <begin position="542"/>
        <end position="562"/>
    </location>
</feature>
<proteinExistence type="inferred from homology"/>
<dbReference type="Proteomes" id="UP000218811">
    <property type="component" value="Unassembled WGS sequence"/>
</dbReference>
<dbReference type="AlphaFoldDB" id="A0A2H3JZM4"/>
<evidence type="ECO:0000256" key="3">
    <source>
        <dbReference type="ARBA" id="ARBA00007682"/>
    </source>
</evidence>
<evidence type="ECO:0000256" key="6">
    <source>
        <dbReference type="ARBA" id="ARBA00022553"/>
    </source>
</evidence>
<reference evidence="14 15" key="1">
    <citation type="journal article" date="2012" name="Science">
        <title>The Paleozoic origin of enzymatic lignin decomposition reconstructed from 31 fungal genomes.</title>
        <authorList>
            <person name="Floudas D."/>
            <person name="Binder M."/>
            <person name="Riley R."/>
            <person name="Barry K."/>
            <person name="Blanchette R.A."/>
            <person name="Henrissat B."/>
            <person name="Martinez A.T."/>
            <person name="Otillar R."/>
            <person name="Spatafora J.W."/>
            <person name="Yadav J.S."/>
            <person name="Aerts A."/>
            <person name="Benoit I."/>
            <person name="Boyd A."/>
            <person name="Carlson A."/>
            <person name="Copeland A."/>
            <person name="Coutinho P.M."/>
            <person name="de Vries R.P."/>
            <person name="Ferreira P."/>
            <person name="Findley K."/>
            <person name="Foster B."/>
            <person name="Gaskell J."/>
            <person name="Glotzer D."/>
            <person name="Gorecki P."/>
            <person name="Heitman J."/>
            <person name="Hesse C."/>
            <person name="Hori C."/>
            <person name="Igarashi K."/>
            <person name="Jurgens J.A."/>
            <person name="Kallen N."/>
            <person name="Kersten P."/>
            <person name="Kohler A."/>
            <person name="Kuees U."/>
            <person name="Kumar T.K.A."/>
            <person name="Kuo A."/>
            <person name="LaButti K."/>
            <person name="Larrondo L.F."/>
            <person name="Lindquist E."/>
            <person name="Ling A."/>
            <person name="Lombard V."/>
            <person name="Lucas S."/>
            <person name="Lundell T."/>
            <person name="Martin R."/>
            <person name="McLaughlin D.J."/>
            <person name="Morgenstern I."/>
            <person name="Morin E."/>
            <person name="Murat C."/>
            <person name="Nagy L.G."/>
            <person name="Nolan M."/>
            <person name="Ohm R.A."/>
            <person name="Patyshakuliyeva A."/>
            <person name="Rokas A."/>
            <person name="Ruiz-Duenas F.J."/>
            <person name="Sabat G."/>
            <person name="Salamov A."/>
            <person name="Samejima M."/>
            <person name="Schmutz J."/>
            <person name="Slot J.C."/>
            <person name="St John F."/>
            <person name="Stenlid J."/>
            <person name="Sun H."/>
            <person name="Sun S."/>
            <person name="Syed K."/>
            <person name="Tsang A."/>
            <person name="Wiebenga A."/>
            <person name="Young D."/>
            <person name="Pisabarro A."/>
            <person name="Eastwood D.C."/>
            <person name="Martin F."/>
            <person name="Cullen D."/>
            <person name="Grigoriev I.V."/>
            <person name="Hibbett D.S."/>
        </authorList>
    </citation>
    <scope>NUCLEOTIDE SEQUENCE [LARGE SCALE GENOMIC DNA]</scope>
    <source>
        <strain evidence="14 15">MD-104</strain>
    </source>
</reference>
<evidence type="ECO:0000256" key="4">
    <source>
        <dbReference type="ARBA" id="ARBA00022490"/>
    </source>
</evidence>
<dbReference type="STRING" id="742152.A0A2H3JZM4"/>
<sequence>MAARKLQTEIDRTLKKVAEGVELFESIYDKMQASTNQTQKEKLETDLKTQIKKLQRLRDQIKTWVASNDIKDKTALLENRRLIETRVSSISYTGLHVWATQMEKFKACEKEMKTKAFSKEGLIQSAKLDPKAQEKLEITTWVQGQVEELLLQVEQAEAEIETLQGGGKKKNKTGGAAAERLEGLEHLNERRKWHISRLEIILRLLDNGTLPTEKILGLKDDVAYFVESNTDEDFDEDEGIYDELNLDEEEEKFGLVNDDDSDESEDASEDLPPRTPSKKHEEETVIVSNKRDGSPVLKKASAPPSLRKPSIAGDTPTAKPPPNPNFAQQPMSSIVKAGLPTRPTTLPVKYAAAAAAAVASASSAHSLSTAQPPPTPSVASSSQPSAPTAPSIASTSNIPSLITDHTSVMTSSPSLTHPSVTSPMLSSASISAQQADGYSVRDSPALSEAVPSSISGPAATSSPQRASRKASTSSPTELRALSSTQPPAAEPQPPHTHVNGSSQQSATPGSAPTLPGHSPLPQQVQPSAASTLSLPTAQAQEAAPSPMIPSSQSQQQAQAQVPQYPPGVKSAAASTAVEQQPIVPPGVAPQPPSAGVQRPTSTAPAQMLPQAQQQPRSSAFPGSLSDLVVSFENVKQKAPHRMSNLDQVHKLLQGSYSSMPQPQDTEKPKYYVPRNPVQTPSYYPQTPNPVLNTAGIFSQLDLETLFYVFYYHPGTYQQYLAAKELKRQSWRFHVKYLTWFQRHSEPQAITEEYEQGVYVYFDWEGSWCQRKKSDFRFEYRYLSED</sequence>
<evidence type="ECO:0000256" key="2">
    <source>
        <dbReference type="ARBA" id="ARBA00004496"/>
    </source>
</evidence>
<dbReference type="InterPro" id="IPR040168">
    <property type="entry name" value="Not2/3/5"/>
</dbReference>
<evidence type="ECO:0000259" key="13">
    <source>
        <dbReference type="Pfam" id="PF04153"/>
    </source>
</evidence>
<feature type="domain" description="NOT2/NOT3/NOT5 C-terminal" evidence="13">
    <location>
        <begin position="656"/>
        <end position="782"/>
    </location>
</feature>
<dbReference type="InterPro" id="IPR012270">
    <property type="entry name" value="CCR4-NOT_su3/5"/>
</dbReference>
<dbReference type="EMBL" id="KB468113">
    <property type="protein sequence ID" value="PCH41617.1"/>
    <property type="molecule type" value="Genomic_DNA"/>
</dbReference>
<keyword evidence="8 10" id="KW-0804">Transcription</keyword>
<dbReference type="Pfam" id="PF04153">
    <property type="entry name" value="NOT2_3_5_C"/>
    <property type="match status" value="1"/>
</dbReference>
<comment type="similarity">
    <text evidence="3 10">Belongs to the CNOT2/3/5 family.</text>
</comment>
<keyword evidence="7 10" id="KW-0805">Transcription regulation</keyword>
<feature type="compositionally biased region" description="Basic and acidic residues" evidence="11">
    <location>
        <begin position="278"/>
        <end position="293"/>
    </location>
</feature>
<evidence type="ECO:0000256" key="8">
    <source>
        <dbReference type="ARBA" id="ARBA00023163"/>
    </source>
</evidence>
<accession>A0A2H3JZM4</accession>
<evidence type="ECO:0000313" key="14">
    <source>
        <dbReference type="EMBL" id="PCH41617.1"/>
    </source>
</evidence>
<keyword evidence="15" id="KW-1185">Reference proteome</keyword>
<feature type="domain" description="CCR4-Not complex component Not N-terminal" evidence="12">
    <location>
        <begin position="3"/>
        <end position="247"/>
    </location>
</feature>
<dbReference type="OrthoDB" id="293823at2759"/>
<feature type="region of interest" description="Disordered" evidence="11">
    <location>
        <begin position="366"/>
        <end position="621"/>
    </location>
</feature>
<organism evidence="14 15">
    <name type="scientific">Wolfiporia cocos (strain MD-104)</name>
    <name type="common">Brown rot fungus</name>
    <dbReference type="NCBI Taxonomy" id="742152"/>
    <lineage>
        <taxon>Eukaryota</taxon>
        <taxon>Fungi</taxon>
        <taxon>Dikarya</taxon>
        <taxon>Basidiomycota</taxon>
        <taxon>Agaricomycotina</taxon>
        <taxon>Agaricomycetes</taxon>
        <taxon>Polyporales</taxon>
        <taxon>Phaeolaceae</taxon>
        <taxon>Wolfiporia</taxon>
    </lineage>
</organism>
<keyword evidence="9 10" id="KW-0539">Nucleus</keyword>
<feature type="compositionally biased region" description="Polar residues" evidence="11">
    <location>
        <begin position="450"/>
        <end position="486"/>
    </location>
</feature>
<dbReference type="Pfam" id="PF04065">
    <property type="entry name" value="Not3"/>
    <property type="match status" value="1"/>
</dbReference>
<dbReference type="Gene3D" id="2.30.30.1020">
    <property type="entry name" value="CCR4-NOT complex subunit 2/3/5, C-terminal domain"/>
    <property type="match status" value="1"/>
</dbReference>
<gene>
    <name evidence="14" type="ORF">WOLCODRAFT_143676</name>
</gene>
<dbReference type="InterPro" id="IPR007207">
    <property type="entry name" value="Not_N"/>
</dbReference>
<dbReference type="GO" id="GO:0000289">
    <property type="term" value="P:nuclear-transcribed mRNA poly(A) tail shortening"/>
    <property type="evidence" value="ECO:0007669"/>
    <property type="project" value="UniProtKB-ARBA"/>
</dbReference>
<dbReference type="GO" id="GO:0030015">
    <property type="term" value="C:CCR4-NOT core complex"/>
    <property type="evidence" value="ECO:0007669"/>
    <property type="project" value="UniProtKB-UniRule"/>
</dbReference>
<dbReference type="GO" id="GO:0005634">
    <property type="term" value="C:nucleus"/>
    <property type="evidence" value="ECO:0007669"/>
    <property type="project" value="UniProtKB-SubCell"/>
</dbReference>
<keyword evidence="4 10" id="KW-0963">Cytoplasm</keyword>
<keyword evidence="5 10" id="KW-0678">Repressor</keyword>
<feature type="compositionally biased region" description="Low complexity" evidence="11">
    <location>
        <begin position="603"/>
        <end position="615"/>
    </location>
</feature>
<evidence type="ECO:0000256" key="5">
    <source>
        <dbReference type="ARBA" id="ARBA00022491"/>
    </source>
</evidence>
<evidence type="ECO:0000256" key="1">
    <source>
        <dbReference type="ARBA" id="ARBA00004123"/>
    </source>
</evidence>
<keyword evidence="10" id="KW-0010">Activator</keyword>
<dbReference type="InterPro" id="IPR007282">
    <property type="entry name" value="NOT2/3/5_C"/>
</dbReference>
<feature type="compositionally biased region" description="Polar residues" evidence="11">
    <location>
        <begin position="520"/>
        <end position="539"/>
    </location>
</feature>
<keyword evidence="6" id="KW-0597">Phosphoprotein</keyword>
<name>A0A2H3JZM4_WOLCO</name>
<dbReference type="GO" id="GO:0000932">
    <property type="term" value="C:P-body"/>
    <property type="evidence" value="ECO:0007669"/>
    <property type="project" value="UniProtKB-UniRule"/>
</dbReference>
<feature type="compositionally biased region" description="Polar residues" evidence="11">
    <location>
        <begin position="397"/>
        <end position="436"/>
    </location>
</feature>
<evidence type="ECO:0000256" key="10">
    <source>
        <dbReference type="PIRNR" id="PIRNR005290"/>
    </source>
</evidence>
<dbReference type="FunFam" id="2.30.30.1020:FF:000006">
    <property type="entry name" value="CCR4-NOT transcription complex, subunit 3"/>
    <property type="match status" value="1"/>
</dbReference>
<comment type="subcellular location">
    <subcellularLocation>
        <location evidence="2 10">Cytoplasm</location>
    </subcellularLocation>
    <subcellularLocation>
        <location evidence="1 10">Nucleus</location>
    </subcellularLocation>
</comment>
<feature type="compositionally biased region" description="Pro residues" evidence="11">
    <location>
        <begin position="582"/>
        <end position="592"/>
    </location>
</feature>
<evidence type="ECO:0000256" key="7">
    <source>
        <dbReference type="ARBA" id="ARBA00023015"/>
    </source>
</evidence>
<dbReference type="InterPro" id="IPR038635">
    <property type="entry name" value="CCR4-NOT_su2/3/5_C_sf"/>
</dbReference>
<feature type="compositionally biased region" description="Polar residues" evidence="11">
    <location>
        <begin position="498"/>
        <end position="510"/>
    </location>
</feature>
<evidence type="ECO:0000259" key="12">
    <source>
        <dbReference type="Pfam" id="PF04065"/>
    </source>
</evidence>
<evidence type="ECO:0000256" key="11">
    <source>
        <dbReference type="SAM" id="MobiDB-lite"/>
    </source>
</evidence>
<protein>
    <recommendedName>
        <fullName evidence="10">General negative regulator of transcription subunit</fullName>
    </recommendedName>
</protein>
<comment type="function">
    <text evidence="10">Acts as component of the CCR4-NOT core complex, which in the nucleus seems to be a general transcription factor, and in the cytoplasm the major mRNA deadenylase involved in mRNA turnover. The NOT protein subcomplex negatively regulates the basal and activated transcription of many genes. Preferentially affects TC-type TATA element-dependent transcription. Could directly or indirectly inhibit component(s) of the general transcription machinery.</text>
</comment>
<evidence type="ECO:0000256" key="9">
    <source>
        <dbReference type="ARBA" id="ARBA00023242"/>
    </source>
</evidence>
<dbReference type="GO" id="GO:0006355">
    <property type="term" value="P:regulation of DNA-templated transcription"/>
    <property type="evidence" value="ECO:0007669"/>
    <property type="project" value="InterPro"/>
</dbReference>
<feature type="region of interest" description="Disordered" evidence="11">
    <location>
        <begin position="255"/>
        <end position="330"/>
    </location>
</feature>
<dbReference type="OMA" id="YKPQTPY"/>
<feature type="compositionally biased region" description="Low complexity" evidence="11">
    <location>
        <begin position="377"/>
        <end position="396"/>
    </location>
</feature>
<dbReference type="PANTHER" id="PTHR23326">
    <property type="entry name" value="CCR4 NOT-RELATED"/>
    <property type="match status" value="1"/>
</dbReference>
<feature type="compositionally biased region" description="Acidic residues" evidence="11">
    <location>
        <begin position="255"/>
        <end position="269"/>
    </location>
</feature>
<evidence type="ECO:0000313" key="15">
    <source>
        <dbReference type="Proteomes" id="UP000218811"/>
    </source>
</evidence>
<dbReference type="PIRSF" id="PIRSF005290">
    <property type="entry name" value="NOT_su_3_5"/>
    <property type="match status" value="1"/>
</dbReference>